<dbReference type="Gene3D" id="3.40.50.300">
    <property type="entry name" value="P-loop containing nucleotide triphosphate hydrolases"/>
    <property type="match status" value="1"/>
</dbReference>
<evidence type="ECO:0000313" key="2">
    <source>
        <dbReference type="Proteomes" id="UP000238338"/>
    </source>
</evidence>
<gene>
    <name evidence="1" type="ORF">LX70_03172</name>
</gene>
<name>A0A2S8S3X7_9RHOB</name>
<evidence type="ECO:0008006" key="3">
    <source>
        <dbReference type="Google" id="ProtNLM"/>
    </source>
</evidence>
<reference evidence="1 2" key="1">
    <citation type="submission" date="2018-02" db="EMBL/GenBank/DDBJ databases">
        <title>Genomic Encyclopedia of Archaeal and Bacterial Type Strains, Phase II (KMG-II): from individual species to whole genera.</title>
        <authorList>
            <person name="Goeker M."/>
        </authorList>
    </citation>
    <scope>NUCLEOTIDE SEQUENCE [LARGE SCALE GENOMIC DNA]</scope>
    <source>
        <strain evidence="1 2">DSM 18921</strain>
    </source>
</reference>
<dbReference type="Proteomes" id="UP000238338">
    <property type="component" value="Unassembled WGS sequence"/>
</dbReference>
<dbReference type="RefSeq" id="WP_105515761.1">
    <property type="nucleotide sequence ID" value="NZ_PVEP01000008.1"/>
</dbReference>
<dbReference type="AlphaFoldDB" id="A0A2S8S3X7"/>
<keyword evidence="2" id="KW-1185">Reference proteome</keyword>
<dbReference type="OrthoDB" id="7802556at2"/>
<proteinExistence type="predicted"/>
<sequence length="473" mass="51652">MAGGFTYFVILAGMRTGSNLLEETLNQVEGVTSHAELFNPVHLGGPNRAEAFGLDKAARDADPMALLQRLKEAPGLNGFRYFDDHDPRVREAILTDPACAKIILTRNPLDSYVSLLIARKTGRWRASDVRKRKVAKPTFDAAGFNDFLDARRGYQEGILRALQVSGQTGFYLDYEDVQSVEVINGLLTFLGVGAGVGRISRKLIPQNPEPLGEKVSNHAEMARAVAGVDWAGLGRIPNFEPRRGPGVPRAVATKEAGLLYFPVVPFADGAVRRWMTETGGGLVEGMTQSGLRDWMRDRPGFRSFTILCHPLRRAYAVFRRILEDDDFEGLRLGLETSWGMARLPNGGDPDIAQERAAFLAFLRFLRANLNGQTPVQQHALWASQLSLLQGMAQFAPPDLVVRVETIGADLAHMAGLTGLAAPGPEVGEVSPQDHRLRAISSAEVEAAAHAAYGRDYQLLGYARALPYSISGLH</sequence>
<protein>
    <recommendedName>
        <fullName evidence="3">LPS sulfotransferase NodH</fullName>
    </recommendedName>
</protein>
<dbReference type="EMBL" id="PVEP01000008">
    <property type="protein sequence ID" value="PQV55510.1"/>
    <property type="molecule type" value="Genomic_DNA"/>
</dbReference>
<evidence type="ECO:0000313" key="1">
    <source>
        <dbReference type="EMBL" id="PQV55510.1"/>
    </source>
</evidence>
<dbReference type="InterPro" id="IPR027417">
    <property type="entry name" value="P-loop_NTPase"/>
</dbReference>
<organism evidence="1 2">
    <name type="scientific">Albidovulum denitrificans</name>
    <dbReference type="NCBI Taxonomy" id="404881"/>
    <lineage>
        <taxon>Bacteria</taxon>
        <taxon>Pseudomonadati</taxon>
        <taxon>Pseudomonadota</taxon>
        <taxon>Alphaproteobacteria</taxon>
        <taxon>Rhodobacterales</taxon>
        <taxon>Paracoccaceae</taxon>
        <taxon>Albidovulum</taxon>
    </lineage>
</organism>
<comment type="caution">
    <text evidence="1">The sequence shown here is derived from an EMBL/GenBank/DDBJ whole genome shotgun (WGS) entry which is preliminary data.</text>
</comment>
<dbReference type="SUPFAM" id="SSF52540">
    <property type="entry name" value="P-loop containing nucleoside triphosphate hydrolases"/>
    <property type="match status" value="1"/>
</dbReference>
<accession>A0A2S8S3X7</accession>